<gene>
    <name evidence="2" type="ORF">DAPPUDRAFT_255921</name>
</gene>
<dbReference type="AlphaFoldDB" id="E9HAC7"/>
<accession>E9HAC7</accession>
<keyword evidence="1" id="KW-0732">Signal</keyword>
<evidence type="ECO:0000313" key="2">
    <source>
        <dbReference type="EMBL" id="EFX71284.1"/>
    </source>
</evidence>
<dbReference type="KEGG" id="dpx:DAPPUDRAFT_255921"/>
<name>E9HAC7_DAPPU</name>
<protein>
    <submittedName>
        <fullName evidence="2">Uncharacterized protein</fullName>
    </submittedName>
</protein>
<evidence type="ECO:0000313" key="3">
    <source>
        <dbReference type="Proteomes" id="UP000000305"/>
    </source>
</evidence>
<sequence>MTWVVLMIELFVVAVWCAVVSRCGACADLLFNVIVLASEFVHQGQLPGVGNNATWQSYSADVISIPGSVSYGVRDQCRQLQHSFFTNILKVIEDSSLEVDSLLYNVHLDLLQPAGEWYGELLHEDLALV</sequence>
<dbReference type="Proteomes" id="UP000000305">
    <property type="component" value="Unassembled WGS sequence"/>
</dbReference>
<proteinExistence type="predicted"/>
<dbReference type="InParanoid" id="E9HAC7"/>
<dbReference type="HOGENOM" id="CLU_1950975_0_0_1"/>
<reference evidence="2 3" key="1">
    <citation type="journal article" date="2011" name="Science">
        <title>The ecoresponsive genome of Daphnia pulex.</title>
        <authorList>
            <person name="Colbourne J.K."/>
            <person name="Pfrender M.E."/>
            <person name="Gilbert D."/>
            <person name="Thomas W.K."/>
            <person name="Tucker A."/>
            <person name="Oakley T.H."/>
            <person name="Tokishita S."/>
            <person name="Aerts A."/>
            <person name="Arnold G.J."/>
            <person name="Basu M.K."/>
            <person name="Bauer D.J."/>
            <person name="Caceres C.E."/>
            <person name="Carmel L."/>
            <person name="Casola C."/>
            <person name="Choi J.H."/>
            <person name="Detter J.C."/>
            <person name="Dong Q."/>
            <person name="Dusheyko S."/>
            <person name="Eads B.D."/>
            <person name="Frohlich T."/>
            <person name="Geiler-Samerotte K.A."/>
            <person name="Gerlach D."/>
            <person name="Hatcher P."/>
            <person name="Jogdeo S."/>
            <person name="Krijgsveld J."/>
            <person name="Kriventseva E.V."/>
            <person name="Kultz D."/>
            <person name="Laforsch C."/>
            <person name="Lindquist E."/>
            <person name="Lopez J."/>
            <person name="Manak J.R."/>
            <person name="Muller J."/>
            <person name="Pangilinan J."/>
            <person name="Patwardhan R.P."/>
            <person name="Pitluck S."/>
            <person name="Pritham E.J."/>
            <person name="Rechtsteiner A."/>
            <person name="Rho M."/>
            <person name="Rogozin I.B."/>
            <person name="Sakarya O."/>
            <person name="Salamov A."/>
            <person name="Schaack S."/>
            <person name="Shapiro H."/>
            <person name="Shiga Y."/>
            <person name="Skalitzky C."/>
            <person name="Smith Z."/>
            <person name="Souvorov A."/>
            <person name="Sung W."/>
            <person name="Tang Z."/>
            <person name="Tsuchiya D."/>
            <person name="Tu H."/>
            <person name="Vos H."/>
            <person name="Wang M."/>
            <person name="Wolf Y.I."/>
            <person name="Yamagata H."/>
            <person name="Yamada T."/>
            <person name="Ye Y."/>
            <person name="Shaw J.R."/>
            <person name="Andrews J."/>
            <person name="Crease T.J."/>
            <person name="Tang H."/>
            <person name="Lucas S.M."/>
            <person name="Robertson H.M."/>
            <person name="Bork P."/>
            <person name="Koonin E.V."/>
            <person name="Zdobnov E.M."/>
            <person name="Grigoriev I.V."/>
            <person name="Lynch M."/>
            <person name="Boore J.L."/>
        </authorList>
    </citation>
    <scope>NUCLEOTIDE SEQUENCE [LARGE SCALE GENOMIC DNA]</scope>
</reference>
<keyword evidence="3" id="KW-1185">Reference proteome</keyword>
<feature type="signal peptide" evidence="1">
    <location>
        <begin position="1"/>
        <end position="17"/>
    </location>
</feature>
<dbReference type="EMBL" id="GL732611">
    <property type="protein sequence ID" value="EFX71284.1"/>
    <property type="molecule type" value="Genomic_DNA"/>
</dbReference>
<evidence type="ECO:0000256" key="1">
    <source>
        <dbReference type="SAM" id="SignalP"/>
    </source>
</evidence>
<organism evidence="2 3">
    <name type="scientific">Daphnia pulex</name>
    <name type="common">Water flea</name>
    <dbReference type="NCBI Taxonomy" id="6669"/>
    <lineage>
        <taxon>Eukaryota</taxon>
        <taxon>Metazoa</taxon>
        <taxon>Ecdysozoa</taxon>
        <taxon>Arthropoda</taxon>
        <taxon>Crustacea</taxon>
        <taxon>Branchiopoda</taxon>
        <taxon>Diplostraca</taxon>
        <taxon>Cladocera</taxon>
        <taxon>Anomopoda</taxon>
        <taxon>Daphniidae</taxon>
        <taxon>Daphnia</taxon>
    </lineage>
</organism>
<feature type="chain" id="PRO_5003237945" evidence="1">
    <location>
        <begin position="18"/>
        <end position="129"/>
    </location>
</feature>